<organism evidence="1 2">
    <name type="scientific">Trametes pubescens</name>
    <name type="common">White-rot fungus</name>
    <dbReference type="NCBI Taxonomy" id="154538"/>
    <lineage>
        <taxon>Eukaryota</taxon>
        <taxon>Fungi</taxon>
        <taxon>Dikarya</taxon>
        <taxon>Basidiomycota</taxon>
        <taxon>Agaricomycotina</taxon>
        <taxon>Agaricomycetes</taxon>
        <taxon>Polyporales</taxon>
        <taxon>Polyporaceae</taxon>
        <taxon>Trametes</taxon>
    </lineage>
</organism>
<dbReference type="Pfam" id="PF12311">
    <property type="entry name" value="DUF3632"/>
    <property type="match status" value="1"/>
</dbReference>
<gene>
    <name evidence="1" type="ORF">TRAPUB_11211</name>
</gene>
<reference evidence="1 2" key="1">
    <citation type="submission" date="2016-10" db="EMBL/GenBank/DDBJ databases">
        <title>Genome sequence of the basidiomycete white-rot fungus Trametes pubescens.</title>
        <authorList>
            <person name="Makela M.R."/>
            <person name="Granchi Z."/>
            <person name="Peng M."/>
            <person name="De Vries R.P."/>
            <person name="Grigoriev I."/>
            <person name="Riley R."/>
            <person name="Hilden K."/>
        </authorList>
    </citation>
    <scope>NUCLEOTIDE SEQUENCE [LARGE SCALE GENOMIC DNA]</scope>
    <source>
        <strain evidence="1 2">FBCC735</strain>
    </source>
</reference>
<sequence>MPITPPVELAIAALRDKTLSAEALAFKIVVQCRRAVQLATADAATSARAERADTPGLEEYLWSIWGWLTEVVSEDLSRHDFFADLLVAVKATYNEDNDWIIWGEPFDWANLPLWGSTVAETMHSGLIPSYDEEGVLVPIQPHDEKLGQYILAGDPAPDTLEGRGWARARTRWLNYNAFRARLWALGVDEDPYWAMVMVAGYLEPLSLPEDVWRSKPGDATFPRELGMETGMIWLRVAGARMFICRKVWGRDSKIVTGAGRSGGTWKSVAGYHPDRWAHWKDIVRALVAGEKGEWRVNVMDAAKVSLTLSSLDLRVWLTFAVGYSRHWWPWRE</sequence>
<accession>A0A1M2VXC2</accession>
<dbReference type="EMBL" id="MNAD01000506">
    <property type="protein sequence ID" value="OJT12223.1"/>
    <property type="molecule type" value="Genomic_DNA"/>
</dbReference>
<proteinExistence type="predicted"/>
<dbReference type="InterPro" id="IPR022085">
    <property type="entry name" value="OpdG"/>
</dbReference>
<dbReference type="Proteomes" id="UP000184267">
    <property type="component" value="Unassembled WGS sequence"/>
</dbReference>
<dbReference type="AlphaFoldDB" id="A0A1M2VXC2"/>
<name>A0A1M2VXC2_TRAPU</name>
<evidence type="ECO:0000313" key="2">
    <source>
        <dbReference type="Proteomes" id="UP000184267"/>
    </source>
</evidence>
<comment type="caution">
    <text evidence="1">The sequence shown here is derived from an EMBL/GenBank/DDBJ whole genome shotgun (WGS) entry which is preliminary data.</text>
</comment>
<dbReference type="OMA" id="FPRELGM"/>
<dbReference type="OrthoDB" id="3350591at2759"/>
<evidence type="ECO:0000313" key="1">
    <source>
        <dbReference type="EMBL" id="OJT12223.1"/>
    </source>
</evidence>
<protein>
    <submittedName>
        <fullName evidence="1">Uncharacterized protein</fullName>
    </submittedName>
</protein>
<dbReference type="STRING" id="154538.A0A1M2VXC2"/>
<keyword evidence="2" id="KW-1185">Reference proteome</keyword>